<dbReference type="Pfam" id="PF13424">
    <property type="entry name" value="TPR_12"/>
    <property type="match status" value="1"/>
</dbReference>
<dbReference type="AlphaFoldDB" id="A0AAU8FKM8"/>
<dbReference type="EC" id="2.7.13.3" evidence="2"/>
<accession>A0AAU8FKM8</accession>
<dbReference type="SMART" id="SM00028">
    <property type="entry name" value="TPR"/>
    <property type="match status" value="5"/>
</dbReference>
<keyword evidence="4" id="KW-0808">Transferase</keyword>
<dbReference type="PANTHER" id="PTHR24421:SF10">
    <property type="entry name" value="NITRATE_NITRITE SENSOR PROTEIN NARQ"/>
    <property type="match status" value="1"/>
</dbReference>
<evidence type="ECO:0000313" key="12">
    <source>
        <dbReference type="EMBL" id="XCH24605.1"/>
    </source>
</evidence>
<dbReference type="InterPro" id="IPR050482">
    <property type="entry name" value="Sensor_HK_TwoCompSys"/>
</dbReference>
<proteinExistence type="predicted"/>
<dbReference type="GO" id="GO:0005524">
    <property type="term" value="F:ATP binding"/>
    <property type="evidence" value="ECO:0007669"/>
    <property type="project" value="UniProtKB-KW"/>
</dbReference>
<evidence type="ECO:0000256" key="4">
    <source>
        <dbReference type="ARBA" id="ARBA00022679"/>
    </source>
</evidence>
<keyword evidence="9" id="KW-0812">Transmembrane</keyword>
<dbReference type="InterPro" id="IPR011990">
    <property type="entry name" value="TPR-like_helical_dom_sf"/>
</dbReference>
<evidence type="ECO:0000259" key="11">
    <source>
        <dbReference type="Pfam" id="PF07730"/>
    </source>
</evidence>
<dbReference type="InterPro" id="IPR003594">
    <property type="entry name" value="HATPase_dom"/>
</dbReference>
<dbReference type="SUPFAM" id="SSF48452">
    <property type="entry name" value="TPR-like"/>
    <property type="match status" value="1"/>
</dbReference>
<evidence type="ECO:0000259" key="10">
    <source>
        <dbReference type="Pfam" id="PF02518"/>
    </source>
</evidence>
<dbReference type="GO" id="GO:0046983">
    <property type="term" value="F:protein dimerization activity"/>
    <property type="evidence" value="ECO:0007669"/>
    <property type="project" value="InterPro"/>
</dbReference>
<dbReference type="GO" id="GO:0000155">
    <property type="term" value="F:phosphorelay sensor kinase activity"/>
    <property type="evidence" value="ECO:0007669"/>
    <property type="project" value="InterPro"/>
</dbReference>
<name>A0AAU8FKM8_9BACT</name>
<dbReference type="PANTHER" id="PTHR24421">
    <property type="entry name" value="NITRATE/NITRITE SENSOR PROTEIN NARX-RELATED"/>
    <property type="match status" value="1"/>
</dbReference>
<keyword evidence="3" id="KW-0597">Phosphoprotein</keyword>
<dbReference type="Pfam" id="PF02518">
    <property type="entry name" value="HATPase_c"/>
    <property type="match status" value="1"/>
</dbReference>
<dbReference type="SUPFAM" id="SSF55874">
    <property type="entry name" value="ATPase domain of HSP90 chaperone/DNA topoisomerase II/histidine kinase"/>
    <property type="match status" value="1"/>
</dbReference>
<dbReference type="InterPro" id="IPR036890">
    <property type="entry name" value="HATPase_C_sf"/>
</dbReference>
<keyword evidence="8" id="KW-0902">Two-component regulatory system</keyword>
<evidence type="ECO:0000256" key="8">
    <source>
        <dbReference type="ARBA" id="ARBA00023012"/>
    </source>
</evidence>
<evidence type="ECO:0000256" key="2">
    <source>
        <dbReference type="ARBA" id="ARBA00012438"/>
    </source>
</evidence>
<comment type="catalytic activity">
    <reaction evidence="1">
        <text>ATP + protein L-histidine = ADP + protein N-phospho-L-histidine.</text>
        <dbReference type="EC" id="2.7.13.3"/>
    </reaction>
</comment>
<evidence type="ECO:0000256" key="5">
    <source>
        <dbReference type="ARBA" id="ARBA00022741"/>
    </source>
</evidence>
<protein>
    <recommendedName>
        <fullName evidence="2">histidine kinase</fullName>
        <ecNumber evidence="2">2.7.13.3</ecNumber>
    </recommendedName>
</protein>
<dbReference type="GO" id="GO:0016020">
    <property type="term" value="C:membrane"/>
    <property type="evidence" value="ECO:0007669"/>
    <property type="project" value="InterPro"/>
</dbReference>
<feature type="transmembrane region" description="Helical" evidence="9">
    <location>
        <begin position="279"/>
        <end position="301"/>
    </location>
</feature>
<dbReference type="RefSeq" id="WP_353719920.1">
    <property type="nucleotide sequence ID" value="NZ_CP159289.1"/>
</dbReference>
<evidence type="ECO:0000256" key="3">
    <source>
        <dbReference type="ARBA" id="ARBA00022553"/>
    </source>
</evidence>
<organism evidence="12">
    <name type="scientific">Dyadobacter sp. 676</name>
    <dbReference type="NCBI Taxonomy" id="3088362"/>
    <lineage>
        <taxon>Bacteria</taxon>
        <taxon>Pseudomonadati</taxon>
        <taxon>Bacteroidota</taxon>
        <taxon>Cytophagia</taxon>
        <taxon>Cytophagales</taxon>
        <taxon>Spirosomataceae</taxon>
        <taxon>Dyadobacter</taxon>
    </lineage>
</organism>
<dbReference type="InterPro" id="IPR019734">
    <property type="entry name" value="TPR_rpt"/>
</dbReference>
<keyword evidence="6" id="KW-0418">Kinase</keyword>
<keyword evidence="5" id="KW-0547">Nucleotide-binding</keyword>
<dbReference type="Gene3D" id="1.25.40.10">
    <property type="entry name" value="Tetratricopeptide repeat domain"/>
    <property type="match status" value="2"/>
</dbReference>
<evidence type="ECO:0000256" key="1">
    <source>
        <dbReference type="ARBA" id="ARBA00000085"/>
    </source>
</evidence>
<feature type="domain" description="Signal transduction histidine kinase subgroup 3 dimerisation and phosphoacceptor" evidence="11">
    <location>
        <begin position="358"/>
        <end position="422"/>
    </location>
</feature>
<keyword evidence="9" id="KW-0472">Membrane</keyword>
<dbReference type="Pfam" id="PF07730">
    <property type="entry name" value="HisKA_3"/>
    <property type="match status" value="1"/>
</dbReference>
<gene>
    <name evidence="12" type="ORF">ABV298_30655</name>
</gene>
<sequence>MDWQSGLLIAYRGIGLHYQRKGAFLEAAYYFQKGLLIAEKTNDRNYRIETYKSLGAAYSAAGDFKRSMDALKAAEKIAIRFGKEAYISVANEIGNTHFSAKEFLLAKGRYLQCIRLNVPIDSARQCWFLINLAGTYQALHLYDLAIGTYSELFRYDKYLTREDRIVSMANFGRLYNSLGNPNKALRLAQTAERYVQGKEGHYTLQLLYRTLAEALKAKGEWRKAYEAQARSYQYRDSMLSQDQRQRLEAVKVGYESEKRRADLEIVREEMNLQREQNTLLWAGTIVCALMGSVVLFFYIQVRKKRAQIERQKNEISVLNGFLEERIEQRTAELQRANLELAYKNKDIQEALLTGQTLERQRVAAELHDNLGGTLTAIQWYLDAMAIRSEPGRGGNNYVELNGMVSRAYSEVRLLAHHMMPEVLQKEGLENALQQLSVPINQSDRLKLSLKIDEVSQNLSTKQRFELYSIALELCTNVLKHSHATHALLELYRFENEVILRVSDNGIGITSENRAKRNGFQEHHGAGRIDCGEIHGSLGSERRKQFPGYGTYAGSVTGIGGKFRS</sequence>
<dbReference type="CDD" id="cd16917">
    <property type="entry name" value="HATPase_UhpB-NarQ-NarX-like"/>
    <property type="match status" value="1"/>
</dbReference>
<keyword evidence="9" id="KW-1133">Transmembrane helix</keyword>
<evidence type="ECO:0000256" key="6">
    <source>
        <dbReference type="ARBA" id="ARBA00022777"/>
    </source>
</evidence>
<dbReference type="EMBL" id="CP159289">
    <property type="protein sequence ID" value="XCH24605.1"/>
    <property type="molecule type" value="Genomic_DNA"/>
</dbReference>
<dbReference type="Gene3D" id="1.20.5.1930">
    <property type="match status" value="1"/>
</dbReference>
<evidence type="ECO:0000256" key="9">
    <source>
        <dbReference type="SAM" id="Phobius"/>
    </source>
</evidence>
<reference evidence="12" key="1">
    <citation type="submission" date="2024-06" db="EMBL/GenBank/DDBJ databases">
        <title>Sequencing and assembly of the genome of Dyadobacter sp. strain 676, a symbiont of Cyamopsis tetragonoloba.</title>
        <authorList>
            <person name="Guro P."/>
            <person name="Sazanova A."/>
            <person name="Kuznetsova I."/>
            <person name="Belimov A."/>
            <person name="Safronova V."/>
        </authorList>
    </citation>
    <scope>NUCLEOTIDE SEQUENCE</scope>
    <source>
        <strain evidence="12">676</strain>
    </source>
</reference>
<dbReference type="Gene3D" id="3.30.565.10">
    <property type="entry name" value="Histidine kinase-like ATPase, C-terminal domain"/>
    <property type="match status" value="1"/>
</dbReference>
<feature type="domain" description="Histidine kinase/HSP90-like ATPase" evidence="10">
    <location>
        <begin position="465"/>
        <end position="515"/>
    </location>
</feature>
<evidence type="ECO:0000256" key="7">
    <source>
        <dbReference type="ARBA" id="ARBA00022840"/>
    </source>
</evidence>
<dbReference type="InterPro" id="IPR011712">
    <property type="entry name" value="Sig_transdc_His_kin_sub3_dim/P"/>
</dbReference>
<keyword evidence="7" id="KW-0067">ATP-binding</keyword>